<reference evidence="1" key="1">
    <citation type="submission" date="2020-05" db="EMBL/GenBank/DDBJ databases">
        <title>Large-scale comparative analyses of tick genomes elucidate their genetic diversity and vector capacities.</title>
        <authorList>
            <person name="Jia N."/>
            <person name="Wang J."/>
            <person name="Shi W."/>
            <person name="Du L."/>
            <person name="Sun Y."/>
            <person name="Zhan W."/>
            <person name="Jiang J."/>
            <person name="Wang Q."/>
            <person name="Zhang B."/>
            <person name="Ji P."/>
            <person name="Sakyi L.B."/>
            <person name="Cui X."/>
            <person name="Yuan T."/>
            <person name="Jiang B."/>
            <person name="Yang W."/>
            <person name="Lam T.T.-Y."/>
            <person name="Chang Q."/>
            <person name="Ding S."/>
            <person name="Wang X."/>
            <person name="Zhu J."/>
            <person name="Ruan X."/>
            <person name="Zhao L."/>
            <person name="Wei J."/>
            <person name="Que T."/>
            <person name="Du C."/>
            <person name="Cheng J."/>
            <person name="Dai P."/>
            <person name="Han X."/>
            <person name="Huang E."/>
            <person name="Gao Y."/>
            <person name="Liu J."/>
            <person name="Shao H."/>
            <person name="Ye R."/>
            <person name="Li L."/>
            <person name="Wei W."/>
            <person name="Wang X."/>
            <person name="Wang C."/>
            <person name="Yang T."/>
            <person name="Huo Q."/>
            <person name="Li W."/>
            <person name="Guo W."/>
            <person name="Chen H."/>
            <person name="Zhou L."/>
            <person name="Ni X."/>
            <person name="Tian J."/>
            <person name="Zhou Y."/>
            <person name="Sheng Y."/>
            <person name="Liu T."/>
            <person name="Pan Y."/>
            <person name="Xia L."/>
            <person name="Li J."/>
            <person name="Zhao F."/>
            <person name="Cao W."/>
        </authorList>
    </citation>
    <scope>NUCLEOTIDE SEQUENCE</scope>
    <source>
        <strain evidence="1">Hyas-2018</strain>
    </source>
</reference>
<evidence type="ECO:0000313" key="1">
    <source>
        <dbReference type="EMBL" id="KAH6941802.1"/>
    </source>
</evidence>
<proteinExistence type="predicted"/>
<name>A0ACB7T689_HYAAI</name>
<keyword evidence="2" id="KW-1185">Reference proteome</keyword>
<dbReference type="EMBL" id="CM023491">
    <property type="protein sequence ID" value="KAH6941802.1"/>
    <property type="molecule type" value="Genomic_DNA"/>
</dbReference>
<evidence type="ECO:0000313" key="2">
    <source>
        <dbReference type="Proteomes" id="UP000821845"/>
    </source>
</evidence>
<accession>A0ACB7T689</accession>
<gene>
    <name evidence="1" type="ORF">HPB50_023608</name>
</gene>
<protein>
    <submittedName>
        <fullName evidence="1">Uncharacterized protein</fullName>
    </submittedName>
</protein>
<organism evidence="1 2">
    <name type="scientific">Hyalomma asiaticum</name>
    <name type="common">Tick</name>
    <dbReference type="NCBI Taxonomy" id="266040"/>
    <lineage>
        <taxon>Eukaryota</taxon>
        <taxon>Metazoa</taxon>
        <taxon>Ecdysozoa</taxon>
        <taxon>Arthropoda</taxon>
        <taxon>Chelicerata</taxon>
        <taxon>Arachnida</taxon>
        <taxon>Acari</taxon>
        <taxon>Parasitiformes</taxon>
        <taxon>Ixodida</taxon>
        <taxon>Ixodoidea</taxon>
        <taxon>Ixodidae</taxon>
        <taxon>Hyalomminae</taxon>
        <taxon>Hyalomma</taxon>
    </lineage>
</organism>
<comment type="caution">
    <text evidence="1">The sequence shown here is derived from an EMBL/GenBank/DDBJ whole genome shotgun (WGS) entry which is preliminary data.</text>
</comment>
<dbReference type="Proteomes" id="UP000821845">
    <property type="component" value="Chromosome 11"/>
</dbReference>
<sequence length="222" mass="23304">MLGEASSGELTTVVTQRLTSALPAANPQGQSPGHPYSKSSGTTMAALGCSSRQLAPAAVSKQVGGGDLLAALAHWLLAGVDVASHVSAVLFLPKCSWCNDGLHGRVARETIPPMAEKKSPVEPLRSSAIEGRRGSALHCHRIGVFLTASSGLNAVLFVRGQAFLARRPALQVLPGRTSRTKRHLPPIALPYSLLEQDGPAVSFVRFSAALPTKTMQRVVVSM</sequence>